<reference evidence="3" key="1">
    <citation type="journal article" date="2021" name="IMA Fungus">
        <title>Genomic characterization of three marine fungi, including Emericellopsis atlantica sp. nov. with signatures of a generalist lifestyle and marine biomass degradation.</title>
        <authorList>
            <person name="Hagestad O.C."/>
            <person name="Hou L."/>
            <person name="Andersen J.H."/>
            <person name="Hansen E.H."/>
            <person name="Altermark B."/>
            <person name="Li C."/>
            <person name="Kuhnert E."/>
            <person name="Cox R.J."/>
            <person name="Crous P.W."/>
            <person name="Spatafora J.W."/>
            <person name="Lail K."/>
            <person name="Amirebrahimi M."/>
            <person name="Lipzen A."/>
            <person name="Pangilinan J."/>
            <person name="Andreopoulos W."/>
            <person name="Hayes R.D."/>
            <person name="Ng V."/>
            <person name="Grigoriev I.V."/>
            <person name="Jackson S.A."/>
            <person name="Sutton T.D.S."/>
            <person name="Dobson A.D.W."/>
            <person name="Rama T."/>
        </authorList>
    </citation>
    <scope>NUCLEOTIDE SEQUENCE</scope>
    <source>
        <strain evidence="3">TRa3180A</strain>
    </source>
</reference>
<dbReference type="EMBL" id="MU253982">
    <property type="protein sequence ID" value="KAG9243389.1"/>
    <property type="molecule type" value="Genomic_DNA"/>
</dbReference>
<protein>
    <recommendedName>
        <fullName evidence="2">F-box domain-containing protein</fullName>
    </recommendedName>
</protein>
<comment type="caution">
    <text evidence="3">The sequence shown here is derived from an EMBL/GenBank/DDBJ whole genome shotgun (WGS) entry which is preliminary data.</text>
</comment>
<feature type="compositionally biased region" description="Polar residues" evidence="1">
    <location>
        <begin position="490"/>
        <end position="500"/>
    </location>
</feature>
<dbReference type="SUPFAM" id="SSF81383">
    <property type="entry name" value="F-box domain"/>
    <property type="match status" value="1"/>
</dbReference>
<feature type="compositionally biased region" description="Basic and acidic residues" evidence="1">
    <location>
        <begin position="127"/>
        <end position="136"/>
    </location>
</feature>
<feature type="region of interest" description="Disordered" evidence="1">
    <location>
        <begin position="570"/>
        <end position="592"/>
    </location>
</feature>
<dbReference type="PROSITE" id="PS50181">
    <property type="entry name" value="FBOX"/>
    <property type="match status" value="1"/>
</dbReference>
<accession>A0A9P8CDU2</accession>
<feature type="domain" description="F-box" evidence="2">
    <location>
        <begin position="259"/>
        <end position="309"/>
    </location>
</feature>
<dbReference type="InterPro" id="IPR036047">
    <property type="entry name" value="F-box-like_dom_sf"/>
</dbReference>
<feature type="region of interest" description="Disordered" evidence="1">
    <location>
        <begin position="476"/>
        <end position="505"/>
    </location>
</feature>
<keyword evidence="4" id="KW-1185">Reference proteome</keyword>
<dbReference type="SMART" id="SM00256">
    <property type="entry name" value="FBOX"/>
    <property type="match status" value="1"/>
</dbReference>
<evidence type="ECO:0000259" key="2">
    <source>
        <dbReference type="PROSITE" id="PS50181"/>
    </source>
</evidence>
<feature type="region of interest" description="Disordered" evidence="1">
    <location>
        <begin position="86"/>
        <end position="136"/>
    </location>
</feature>
<dbReference type="OrthoDB" id="1689567at2759"/>
<feature type="region of interest" description="Disordered" evidence="1">
    <location>
        <begin position="200"/>
        <end position="221"/>
    </location>
</feature>
<dbReference type="Gene3D" id="1.20.1280.50">
    <property type="match status" value="1"/>
</dbReference>
<sequence length="967" mass="105301">MKRNNVLDRHNIIKASESPLEVVIAPQTGEKDEEPDKKITSGPRRCGSPFDILKTINSIERSDFIQRQNSHGTQGRPHFIKIEKATPEAGSGSSGESGDYFPEDEVEPKRGRSVQRKPHFTSPLQRAESRSRKDDATIEVNTRPIEPRMKSRSTTFYEDPTDPCGALDDDFLEPCPDLTVRKSVSEILDERFKDSDIAAGRPRTSTFTTKSRRPTESSMRSSISPIIYSTGELSDEPHNLDAKDPASLGNKGKLPETYVSEWSRLPTEIAQQIMAYLNPQDFDSARHACRSWFISSLEQSLLNAMLKRGGWSSSAPRSRLGVDVINREVSTLCHSWLISKRISRECALGPNWKGNGLNDSSSPFSLVSEIDFTEVSIDSAGPDAVGTIFTISSCGRFLMAANGCVIYIYELNRAHRDDSAVHHPGLLRPVTSLVCPRRVLACSMDTSSNRYAIAALLDGRMGLVCDLSTRVSRSDQKKGGTFARERATPEGTTTEQSQGIESHPQGPSFLDRVFLNSSSSTLGAGGTSVVAPFVFPGIASSVAIPYASSAGACLGPTDVLDSDRIIGVEPGAAQTSSGSSSRSISDGRDNGAGINSATSLEGSYGLFMNAMPVESGPRSLYHNICSEDDPPRSIAICPQRRCVAFGCSGGIELHWVDALTGVDLNRWFPLTAASDYLFFLPPRKSIDSAKKLRLISSAASPGERSAIARRFTGASGLDFLHRHLGRNLESSSIGTFKSHYNFFRFRSGRQLTHANHYRAIPLSDGYHMLYTDPTTGLLCLGNDAPIGGPTKLLRKMWFQGPYGEGSSIAYASGADLSLGVKVVAAFGVDKEKSIWLYSVPADVFEAIQPNAASLGSSWLRGGPRLTKPNNDWQTWWPDEGLQALLTGAEDSGTGLLPKSIWPIRIRGQHIGTCPDVVDITIDSGPNMTIWALSKDGKARVWSFHADGDRKMSVVRDGTIREVGPRLD</sequence>
<proteinExistence type="predicted"/>
<evidence type="ECO:0000256" key="1">
    <source>
        <dbReference type="SAM" id="MobiDB-lite"/>
    </source>
</evidence>
<dbReference type="InterPro" id="IPR001810">
    <property type="entry name" value="F-box_dom"/>
</dbReference>
<feature type="region of interest" description="Disordered" evidence="1">
    <location>
        <begin position="24"/>
        <end position="50"/>
    </location>
</feature>
<feature type="compositionally biased region" description="Basic and acidic residues" evidence="1">
    <location>
        <begin position="476"/>
        <end position="488"/>
    </location>
</feature>
<gene>
    <name evidence="3" type="ORF">BJ878DRAFT_423731</name>
</gene>
<organism evidence="3 4">
    <name type="scientific">Calycina marina</name>
    <dbReference type="NCBI Taxonomy" id="1763456"/>
    <lineage>
        <taxon>Eukaryota</taxon>
        <taxon>Fungi</taxon>
        <taxon>Dikarya</taxon>
        <taxon>Ascomycota</taxon>
        <taxon>Pezizomycotina</taxon>
        <taxon>Leotiomycetes</taxon>
        <taxon>Helotiales</taxon>
        <taxon>Pezizellaceae</taxon>
        <taxon>Calycina</taxon>
    </lineage>
</organism>
<evidence type="ECO:0000313" key="4">
    <source>
        <dbReference type="Proteomes" id="UP000887226"/>
    </source>
</evidence>
<dbReference type="Pfam" id="PF12937">
    <property type="entry name" value="F-box-like"/>
    <property type="match status" value="1"/>
</dbReference>
<dbReference type="Proteomes" id="UP000887226">
    <property type="component" value="Unassembled WGS sequence"/>
</dbReference>
<evidence type="ECO:0000313" key="3">
    <source>
        <dbReference type="EMBL" id="KAG9243389.1"/>
    </source>
</evidence>
<name>A0A9P8CDU2_9HELO</name>
<dbReference type="AlphaFoldDB" id="A0A9P8CDU2"/>